<name>K2MWC3_TRYCR</name>
<dbReference type="AlphaFoldDB" id="K2MWC3"/>
<sequence length="682" mass="77726">MGYRLYVFLSLSLSLFWLYRGGSVLLVFLFFFFFFFFFKLWWFQVRRKALGMGEANGIQVGIKLLLEDRDNFHRLAQLPSLRLQSEEIYVDYFFDFPSRLLKQNSDVLRLRVPVAAGETATQKLSSLALKNNNRVERGDQMYFASHVHKLPEAVKDELLGGEDLMEVLRRHCSHAREDSNAPINCMIQKLESLENMSGAAEPIEMVGSLSSHRRVYHYVSPDLYEDETRTHEHALREKSLLQGASIRLDETDFPFGKKYEIEVTEITDPVNDVREELEKFLQLHHIKYSRSLESKSSRFMKYSEGLRAHSLDITGVHLCIMGAEGYDEVLRWLENDCQTAAVIPLPSGMSQGSKYLMSQASAVSEYFAGRGELPVSSYNVRDSVSQSLRHWSQLSLREDVNPNGGGSLQQAEDHEEYQENYYFDDAMEGTLRQHHCVVELRCINQGAAFVLSLKKDQNVVNGSQNATTLRGEISGDIARLLLRDPTTFLKTMKDYNNVASALWSDFNLQELFVVAFYRTKRRVFTRSVTAVLPSWILQDAGRRQMSDDDDVDVQQCSANTASLSQSIIDQMPFLHIHLDLTLHDFSMPPHHYAAIAAESPSCTYGTVAAFSSTKHSVSLYEVGVPGLAPHLQELVKHWLTSTMNNLGVEWKPGNLTKVEQYLVLLLERQRHDQGGVAQHDHN</sequence>
<dbReference type="Gene3D" id="2.40.320.10">
    <property type="entry name" value="Hypothetical Protein Pfu-838710-001"/>
    <property type="match status" value="2"/>
</dbReference>
<dbReference type="InterPro" id="IPR023577">
    <property type="entry name" value="CYTH_domain"/>
</dbReference>
<accession>K2MWC3</accession>
<dbReference type="InterPro" id="IPR033469">
    <property type="entry name" value="CYTH-like_dom_sf"/>
</dbReference>
<comment type="caution">
    <text evidence="3">The sequence shown here is derived from an EMBL/GenBank/DDBJ whole genome shotgun (WGS) entry which is preliminary data.</text>
</comment>
<dbReference type="PANTHER" id="PTHR34948">
    <property type="entry name" value="OS08G0299200 PROTEIN"/>
    <property type="match status" value="1"/>
</dbReference>
<evidence type="ECO:0000313" key="3">
    <source>
        <dbReference type="EMBL" id="EKF31425.1"/>
    </source>
</evidence>
<dbReference type="PANTHER" id="PTHR34948:SF2">
    <property type="entry name" value="TRIPHOSPHATE TUNNEL METALLOENZYME 3"/>
    <property type="match status" value="1"/>
</dbReference>
<feature type="transmembrane region" description="Helical" evidence="1">
    <location>
        <begin position="20"/>
        <end position="42"/>
    </location>
</feature>
<gene>
    <name evidence="3" type="ORF">MOQ_004740</name>
</gene>
<protein>
    <recommendedName>
        <fullName evidence="2">CYTH domain-containing protein</fullName>
    </recommendedName>
</protein>
<evidence type="ECO:0000313" key="4">
    <source>
        <dbReference type="Proteomes" id="UP000007350"/>
    </source>
</evidence>
<dbReference type="Pfam" id="PF01928">
    <property type="entry name" value="CYTH"/>
    <property type="match status" value="1"/>
</dbReference>
<dbReference type="GO" id="GO:0016462">
    <property type="term" value="F:pyrophosphatase activity"/>
    <property type="evidence" value="ECO:0007669"/>
    <property type="project" value="UniProtKB-ARBA"/>
</dbReference>
<reference evidence="3 4" key="1">
    <citation type="journal article" date="2012" name="BMC Genomics">
        <title>Comparative genomic analysis of human infective Trypanosoma cruzi lineages with the bat-restricted subspecies T. cruzi marinkellei.</title>
        <authorList>
            <person name="Franzen O."/>
            <person name="Talavera-Lopez C."/>
            <person name="Ochaya S."/>
            <person name="Butler C.E."/>
            <person name="Messenger L.A."/>
            <person name="Lewis M.D."/>
            <person name="Llewellyn M.S."/>
            <person name="Marinkelle C.J."/>
            <person name="Tyler K.M."/>
            <person name="Miles M.A."/>
            <person name="Andersson B."/>
        </authorList>
    </citation>
    <scope>NUCLEOTIDE SEQUENCE [LARGE SCALE GENOMIC DNA]</scope>
    <source>
        <strain evidence="3 4">B7</strain>
    </source>
</reference>
<evidence type="ECO:0000259" key="2">
    <source>
        <dbReference type="Pfam" id="PF01928"/>
    </source>
</evidence>
<dbReference type="SUPFAM" id="SSF55154">
    <property type="entry name" value="CYTH-like phosphatases"/>
    <property type="match status" value="1"/>
</dbReference>
<dbReference type="OrthoDB" id="2160189at2759"/>
<keyword evidence="1" id="KW-1133">Transmembrane helix</keyword>
<keyword evidence="1" id="KW-0472">Membrane</keyword>
<dbReference type="EMBL" id="AHKC01010812">
    <property type="protein sequence ID" value="EKF31425.1"/>
    <property type="molecule type" value="Genomic_DNA"/>
</dbReference>
<keyword evidence="4" id="KW-1185">Reference proteome</keyword>
<proteinExistence type="predicted"/>
<organism evidence="3 4">
    <name type="scientific">Trypanosoma cruzi marinkellei</name>
    <dbReference type="NCBI Taxonomy" id="85056"/>
    <lineage>
        <taxon>Eukaryota</taxon>
        <taxon>Discoba</taxon>
        <taxon>Euglenozoa</taxon>
        <taxon>Kinetoplastea</taxon>
        <taxon>Metakinetoplastina</taxon>
        <taxon>Trypanosomatida</taxon>
        <taxon>Trypanosomatidae</taxon>
        <taxon>Trypanosoma</taxon>
        <taxon>Schizotrypanum</taxon>
    </lineage>
</organism>
<evidence type="ECO:0000256" key="1">
    <source>
        <dbReference type="SAM" id="Phobius"/>
    </source>
</evidence>
<keyword evidence="1" id="KW-0812">Transmembrane</keyword>
<dbReference type="Proteomes" id="UP000007350">
    <property type="component" value="Unassembled WGS sequence"/>
</dbReference>
<feature type="domain" description="CYTH" evidence="2">
    <location>
        <begin position="62"/>
        <end position="288"/>
    </location>
</feature>